<dbReference type="EMBL" id="JXAL01000024">
    <property type="protein sequence ID" value="KIL35083.1"/>
    <property type="molecule type" value="Genomic_DNA"/>
</dbReference>
<dbReference type="Gene3D" id="6.10.340.10">
    <property type="match status" value="1"/>
</dbReference>
<dbReference type="Pfam" id="PF12729">
    <property type="entry name" value="4HB_MCP_1"/>
    <property type="match status" value="1"/>
</dbReference>
<feature type="transmembrane region" description="Helical" evidence="8">
    <location>
        <begin position="183"/>
        <end position="203"/>
    </location>
</feature>
<dbReference type="Gene3D" id="1.10.287.950">
    <property type="entry name" value="Methyl-accepting chemotaxis protein"/>
    <property type="match status" value="1"/>
</dbReference>
<dbReference type="InterPro" id="IPR024478">
    <property type="entry name" value="HlyB_4HB_MCP"/>
</dbReference>
<dbReference type="InterPro" id="IPR004090">
    <property type="entry name" value="Chemotax_Me-accpt_rcpt"/>
</dbReference>
<dbReference type="PROSITE" id="PS50111">
    <property type="entry name" value="CHEMOTAXIS_TRANSDUC_2"/>
    <property type="match status" value="1"/>
</dbReference>
<keyword evidence="2" id="KW-1003">Cell membrane</keyword>
<dbReference type="PRINTS" id="PR00260">
    <property type="entry name" value="CHEMTRNSDUCR"/>
</dbReference>
<protein>
    <recommendedName>
        <fullName evidence="13">Chemotaxis protein</fullName>
    </recommendedName>
</protein>
<evidence type="ECO:0000256" key="6">
    <source>
        <dbReference type="PROSITE-ProRule" id="PRU00284"/>
    </source>
</evidence>
<dbReference type="PROSITE" id="PS50885">
    <property type="entry name" value="HAMP"/>
    <property type="match status" value="1"/>
</dbReference>
<dbReference type="Proteomes" id="UP000054526">
    <property type="component" value="Unassembled WGS sequence"/>
</dbReference>
<feature type="transmembrane region" description="Helical" evidence="8">
    <location>
        <begin position="6"/>
        <end position="28"/>
    </location>
</feature>
<feature type="domain" description="Methyl-accepting transducer" evidence="9">
    <location>
        <begin position="277"/>
        <end position="534"/>
    </location>
</feature>
<evidence type="ECO:0000256" key="3">
    <source>
        <dbReference type="ARBA" id="ARBA00023136"/>
    </source>
</evidence>
<feature type="domain" description="HAMP" evidence="10">
    <location>
        <begin position="204"/>
        <end position="258"/>
    </location>
</feature>
<accession>A0ABR5A1Z4</accession>
<keyword evidence="8" id="KW-1133">Transmembrane helix</keyword>
<reference evidence="11 12" key="1">
    <citation type="submission" date="2014-12" db="EMBL/GenBank/DDBJ databases">
        <title>Draft genome sequence of Cohnella kolymensis strain B-2846.</title>
        <authorList>
            <person name="Karlyshev A.V."/>
            <person name="Kudryashova E.B."/>
        </authorList>
    </citation>
    <scope>NUCLEOTIDE SEQUENCE [LARGE SCALE GENOMIC DNA]</scope>
    <source>
        <strain evidence="11 12">VKM B-2846</strain>
    </source>
</reference>
<sequence>MKVSTRLMLGFGVLCLFLVCLGMFSLITMKNVNSQTERIITNWMPAVSKAYQIKLEVDEIYRLQGKFINDPKNANMEEVITGKKAGLKSLVDAYVAESISAKGKDVATRFFMDYEGGEATDKEIMQQAKSGNVKGALLLYDGNATRFYDDMNKSLDELIGISEKEAGEAGTVNRQQYDQGFRIIVAAMGLIVLIAIVLSLWTIRSILAPIGKINAILKDLAGSKGDLSRRIQLHSGDEMEEMATNVNQVLETVEKMVTQIRVSTAEVAASSVTIEENCSQLAVSTEEISTAVTNLSGKSMEQADQTHMSRQLLQDYLSKLARMAENAQETYELAQNAKENTERGNEQMMSILEQMQVITEQNDTANATLLNFRNMLEHIEKVNKLIKSISEKTNILSLNAGIEATRAGAHGKGFLVIAGEVRKLSNDTNESAENIINLLDGVNDEVEKLTKQFMDNTNNIKSGSQQIRRLTDMFNLITEMNGTVMRNGALTKEEAQEMLASAEEISRIFDMIGGLSEEQSAVSQQISASVEEQLSNTQVIESFTKELAKQSDQLKRLVEQFHVSHVNA</sequence>
<dbReference type="PANTHER" id="PTHR32089">
    <property type="entry name" value="METHYL-ACCEPTING CHEMOTAXIS PROTEIN MCPB"/>
    <property type="match status" value="1"/>
</dbReference>
<gene>
    <name evidence="11" type="ORF">SD71_15645</name>
</gene>
<proteinExistence type="inferred from homology"/>
<dbReference type="Pfam" id="PF00672">
    <property type="entry name" value="HAMP"/>
    <property type="match status" value="1"/>
</dbReference>
<dbReference type="RefSeq" id="WP_041065091.1">
    <property type="nucleotide sequence ID" value="NZ_JXAL01000024.1"/>
</dbReference>
<dbReference type="PANTHER" id="PTHR32089:SF112">
    <property type="entry name" value="LYSOZYME-LIKE PROTEIN-RELATED"/>
    <property type="match status" value="1"/>
</dbReference>
<dbReference type="SMART" id="SM00283">
    <property type="entry name" value="MA"/>
    <property type="match status" value="1"/>
</dbReference>
<comment type="similarity">
    <text evidence="5">Belongs to the methyl-accepting chemotaxis (MCP) protein family.</text>
</comment>
<evidence type="ECO:0000313" key="12">
    <source>
        <dbReference type="Proteomes" id="UP000054526"/>
    </source>
</evidence>
<keyword evidence="8" id="KW-0812">Transmembrane</keyword>
<evidence type="ECO:0008006" key="13">
    <source>
        <dbReference type="Google" id="ProtNLM"/>
    </source>
</evidence>
<evidence type="ECO:0000259" key="10">
    <source>
        <dbReference type="PROSITE" id="PS50885"/>
    </source>
</evidence>
<dbReference type="SUPFAM" id="SSF58104">
    <property type="entry name" value="Methyl-accepting chemotaxis protein (MCP) signaling domain"/>
    <property type="match status" value="1"/>
</dbReference>
<evidence type="ECO:0000313" key="11">
    <source>
        <dbReference type="EMBL" id="KIL35083.1"/>
    </source>
</evidence>
<keyword evidence="7" id="KW-0175">Coiled coil</keyword>
<evidence type="ECO:0000256" key="5">
    <source>
        <dbReference type="ARBA" id="ARBA00029447"/>
    </source>
</evidence>
<organism evidence="11 12">
    <name type="scientific">Cohnella kolymensis</name>
    <dbReference type="NCBI Taxonomy" id="1590652"/>
    <lineage>
        <taxon>Bacteria</taxon>
        <taxon>Bacillati</taxon>
        <taxon>Bacillota</taxon>
        <taxon>Bacilli</taxon>
        <taxon>Bacillales</taxon>
        <taxon>Paenibacillaceae</taxon>
        <taxon>Cohnella</taxon>
    </lineage>
</organism>
<keyword evidence="12" id="KW-1185">Reference proteome</keyword>
<evidence type="ECO:0000256" key="1">
    <source>
        <dbReference type="ARBA" id="ARBA00004236"/>
    </source>
</evidence>
<name>A0ABR5A1Z4_9BACL</name>
<dbReference type="InterPro" id="IPR003660">
    <property type="entry name" value="HAMP_dom"/>
</dbReference>
<keyword evidence="4 6" id="KW-0807">Transducer</keyword>
<comment type="caution">
    <text evidence="11">The sequence shown here is derived from an EMBL/GenBank/DDBJ whole genome shotgun (WGS) entry which is preliminary data.</text>
</comment>
<evidence type="ECO:0000256" key="4">
    <source>
        <dbReference type="ARBA" id="ARBA00023224"/>
    </source>
</evidence>
<evidence type="ECO:0000256" key="7">
    <source>
        <dbReference type="SAM" id="Coils"/>
    </source>
</evidence>
<evidence type="ECO:0000256" key="2">
    <source>
        <dbReference type="ARBA" id="ARBA00022475"/>
    </source>
</evidence>
<keyword evidence="3 8" id="KW-0472">Membrane</keyword>
<dbReference type="InterPro" id="IPR004089">
    <property type="entry name" value="MCPsignal_dom"/>
</dbReference>
<comment type="subcellular location">
    <subcellularLocation>
        <location evidence="1">Cell membrane</location>
    </subcellularLocation>
</comment>
<evidence type="ECO:0000259" key="9">
    <source>
        <dbReference type="PROSITE" id="PS50111"/>
    </source>
</evidence>
<dbReference type="CDD" id="cd06225">
    <property type="entry name" value="HAMP"/>
    <property type="match status" value="1"/>
</dbReference>
<dbReference type="SMART" id="SM00304">
    <property type="entry name" value="HAMP"/>
    <property type="match status" value="1"/>
</dbReference>
<dbReference type="Pfam" id="PF00015">
    <property type="entry name" value="MCPsignal"/>
    <property type="match status" value="1"/>
</dbReference>
<feature type="coiled-coil region" evidence="7">
    <location>
        <begin position="317"/>
        <end position="344"/>
    </location>
</feature>
<evidence type="ECO:0000256" key="8">
    <source>
        <dbReference type="SAM" id="Phobius"/>
    </source>
</evidence>